<dbReference type="AlphaFoldDB" id="A0A444Z5C0"/>
<evidence type="ECO:0000256" key="6">
    <source>
        <dbReference type="ARBA" id="ARBA00049030"/>
    </source>
</evidence>
<gene>
    <name evidence="8" type="ORF">Ahy_B05g077664</name>
</gene>
<evidence type="ECO:0000256" key="5">
    <source>
        <dbReference type="ARBA" id="ARBA00022679"/>
    </source>
</evidence>
<keyword evidence="5" id="KW-0808">Transferase</keyword>
<evidence type="ECO:0000256" key="1">
    <source>
        <dbReference type="ARBA" id="ARBA00002595"/>
    </source>
</evidence>
<reference evidence="8 9" key="1">
    <citation type="submission" date="2019-01" db="EMBL/GenBank/DDBJ databases">
        <title>Sequencing of cultivated peanut Arachis hypogaea provides insights into genome evolution and oil improvement.</title>
        <authorList>
            <person name="Chen X."/>
        </authorList>
    </citation>
    <scope>NUCLEOTIDE SEQUENCE [LARGE SCALE GENOMIC DNA]</scope>
    <source>
        <strain evidence="9">cv. Fuhuasheng</strain>
        <tissue evidence="8">Leaves</tissue>
    </source>
</reference>
<dbReference type="EC" id="2.4.1.13" evidence="3"/>
<dbReference type="Pfam" id="PF24862">
    <property type="entry name" value="SUS_EPBD"/>
    <property type="match status" value="1"/>
</dbReference>
<dbReference type="InterPro" id="IPR056736">
    <property type="entry name" value="SUS_EPBD"/>
</dbReference>
<dbReference type="EMBL" id="SDMP01000015">
    <property type="protein sequence ID" value="RYR09370.1"/>
    <property type="molecule type" value="Genomic_DNA"/>
</dbReference>
<dbReference type="STRING" id="3818.A0A444Z5C0"/>
<dbReference type="GO" id="GO:0016157">
    <property type="term" value="F:sucrose synthase activity"/>
    <property type="evidence" value="ECO:0007669"/>
    <property type="project" value="UniProtKB-EC"/>
</dbReference>
<keyword evidence="4" id="KW-0328">Glycosyltransferase</keyword>
<comment type="function">
    <text evidence="1">Sucrose-cleaving enzyme that provides UDP-glucose and fructose for various metabolic pathways.</text>
</comment>
<evidence type="ECO:0000256" key="2">
    <source>
        <dbReference type="ARBA" id="ARBA00005894"/>
    </source>
</evidence>
<comment type="similarity">
    <text evidence="2">Belongs to the glycosyltransferase 1 family. Plant sucrose synthase subfamily.</text>
</comment>
<evidence type="ECO:0000313" key="9">
    <source>
        <dbReference type="Proteomes" id="UP000289738"/>
    </source>
</evidence>
<dbReference type="PANTHER" id="PTHR45839">
    <property type="match status" value="1"/>
</dbReference>
<organism evidence="8 9">
    <name type="scientific">Arachis hypogaea</name>
    <name type="common">Peanut</name>
    <dbReference type="NCBI Taxonomy" id="3818"/>
    <lineage>
        <taxon>Eukaryota</taxon>
        <taxon>Viridiplantae</taxon>
        <taxon>Streptophyta</taxon>
        <taxon>Embryophyta</taxon>
        <taxon>Tracheophyta</taxon>
        <taxon>Spermatophyta</taxon>
        <taxon>Magnoliopsida</taxon>
        <taxon>eudicotyledons</taxon>
        <taxon>Gunneridae</taxon>
        <taxon>Pentapetalae</taxon>
        <taxon>rosids</taxon>
        <taxon>fabids</taxon>
        <taxon>Fabales</taxon>
        <taxon>Fabaceae</taxon>
        <taxon>Papilionoideae</taxon>
        <taxon>50 kb inversion clade</taxon>
        <taxon>dalbergioids sensu lato</taxon>
        <taxon>Dalbergieae</taxon>
        <taxon>Pterocarpus clade</taxon>
        <taxon>Arachis</taxon>
    </lineage>
</organism>
<name>A0A444Z5C0_ARAHY</name>
<evidence type="ECO:0000259" key="7">
    <source>
        <dbReference type="Pfam" id="PF24862"/>
    </source>
</evidence>
<proteinExistence type="inferred from homology"/>
<protein>
    <recommendedName>
        <fullName evidence="3">sucrose synthase</fullName>
        <ecNumber evidence="3">2.4.1.13</ecNumber>
    </recommendedName>
</protein>
<evidence type="ECO:0000256" key="3">
    <source>
        <dbReference type="ARBA" id="ARBA00012540"/>
    </source>
</evidence>
<sequence>MAEPATLSSSKPSLMLAGKYDVEVEEVLDQILTSATCTVTNFTHTILFKSQSQSNLSNTLQYLNHHSHSIFFIVDCNRHTSAACTIIGLACAYNLQISISVSMSLYPLLIVLDLVAIIPVVQKQHQFLVTLPLYNFSDGGEDQMKLQGQSQSSNGNFVLELDFEPFNTSFPRPTLKKSIGNGVEFLNGHLSAKLFHGKESMQPLLEFVRLHSYNEKVYSVHFWQ</sequence>
<dbReference type="PANTHER" id="PTHR45839:SF7">
    <property type="entry name" value="SUCROSE SYNTHASE 1"/>
    <property type="match status" value="1"/>
</dbReference>
<dbReference type="InterPro" id="IPR012820">
    <property type="entry name" value="Sucrose_synthase_pln/cyn"/>
</dbReference>
<evidence type="ECO:0000256" key="4">
    <source>
        <dbReference type="ARBA" id="ARBA00022676"/>
    </source>
</evidence>
<comment type="catalytic activity">
    <reaction evidence="6">
        <text>an NDP-alpha-D-glucose + D-fructose = a ribonucleoside 5'-diphosphate + sucrose + H(+)</text>
        <dbReference type="Rhea" id="RHEA:16241"/>
        <dbReference type="ChEBI" id="CHEBI:15378"/>
        <dbReference type="ChEBI" id="CHEBI:17992"/>
        <dbReference type="ChEBI" id="CHEBI:37721"/>
        <dbReference type="ChEBI" id="CHEBI:57930"/>
        <dbReference type="ChEBI" id="CHEBI:76533"/>
        <dbReference type="EC" id="2.4.1.13"/>
    </reaction>
</comment>
<dbReference type="GO" id="GO:0005985">
    <property type="term" value="P:sucrose metabolic process"/>
    <property type="evidence" value="ECO:0007669"/>
    <property type="project" value="InterPro"/>
</dbReference>
<accession>A0A444Z5C0</accession>
<evidence type="ECO:0000313" key="8">
    <source>
        <dbReference type="EMBL" id="RYR09370.1"/>
    </source>
</evidence>
<dbReference type="Gene3D" id="1.20.120.1230">
    <property type="match status" value="1"/>
</dbReference>
<feature type="domain" description="Sucrose synthase EPBD" evidence="7">
    <location>
        <begin position="181"/>
        <end position="216"/>
    </location>
</feature>
<dbReference type="Proteomes" id="UP000289738">
    <property type="component" value="Chromosome B05"/>
</dbReference>
<keyword evidence="9" id="KW-1185">Reference proteome</keyword>
<comment type="caution">
    <text evidence="8">The sequence shown here is derived from an EMBL/GenBank/DDBJ whole genome shotgun (WGS) entry which is preliminary data.</text>
</comment>